<keyword evidence="4 6" id="KW-0378">Hydrolase</keyword>
<dbReference type="GO" id="GO:0016787">
    <property type="term" value="F:hydrolase activity"/>
    <property type="evidence" value="ECO:0007669"/>
    <property type="project" value="UniProtKB-KW"/>
</dbReference>
<dbReference type="EMBL" id="MAYW01000068">
    <property type="protein sequence ID" value="ODS32304.1"/>
    <property type="molecule type" value="Genomic_DNA"/>
</dbReference>
<comment type="caution">
    <text evidence="8">The sequence shown here is derived from an EMBL/GenBank/DDBJ whole genome shotgun (WGS) entry which is preliminary data.</text>
</comment>
<dbReference type="Pfam" id="PF01850">
    <property type="entry name" value="PIN"/>
    <property type="match status" value="1"/>
</dbReference>
<keyword evidence="2 6" id="KW-0540">Nuclease</keyword>
<keyword evidence="6" id="KW-0800">Toxin</keyword>
<proteinExistence type="inferred from homology"/>
<dbReference type="InterPro" id="IPR051749">
    <property type="entry name" value="PINc/VapC_TA_RNase"/>
</dbReference>
<accession>A0A1E3XBH3</accession>
<evidence type="ECO:0000256" key="3">
    <source>
        <dbReference type="ARBA" id="ARBA00022723"/>
    </source>
</evidence>
<dbReference type="AlphaFoldDB" id="A0A1E3XBH3"/>
<dbReference type="EC" id="3.1.-.-" evidence="6"/>
<dbReference type="PANTHER" id="PTHR42740:SF1">
    <property type="entry name" value="RIBONUCLEASE VAPC3"/>
    <property type="match status" value="1"/>
</dbReference>
<comment type="function">
    <text evidence="6">Toxic component of a toxin-antitoxin (TA) system. An RNase.</text>
</comment>
<feature type="binding site" evidence="6">
    <location>
        <position position="10"/>
    </location>
    <ligand>
        <name>Mg(2+)</name>
        <dbReference type="ChEBI" id="CHEBI:18420"/>
    </ligand>
</feature>
<dbReference type="GO" id="GO:0000287">
    <property type="term" value="F:magnesium ion binding"/>
    <property type="evidence" value="ECO:0007669"/>
    <property type="project" value="UniProtKB-UniRule"/>
</dbReference>
<evidence type="ECO:0000256" key="2">
    <source>
        <dbReference type="ARBA" id="ARBA00022722"/>
    </source>
</evidence>
<comment type="cofactor">
    <cofactor evidence="6">
        <name>Mg(2+)</name>
        <dbReference type="ChEBI" id="CHEBI:18420"/>
    </cofactor>
</comment>
<dbReference type="InterPro" id="IPR002716">
    <property type="entry name" value="PIN_dom"/>
</dbReference>
<dbReference type="InterPro" id="IPR022907">
    <property type="entry name" value="VapC_family"/>
</dbReference>
<dbReference type="GO" id="GO:0004540">
    <property type="term" value="F:RNA nuclease activity"/>
    <property type="evidence" value="ECO:0007669"/>
    <property type="project" value="InterPro"/>
</dbReference>
<evidence type="ECO:0000256" key="5">
    <source>
        <dbReference type="ARBA" id="ARBA00022842"/>
    </source>
</evidence>
<evidence type="ECO:0000256" key="4">
    <source>
        <dbReference type="ARBA" id="ARBA00022801"/>
    </source>
</evidence>
<dbReference type="CDD" id="cd18759">
    <property type="entry name" value="PIN_MtVapC3-like"/>
    <property type="match status" value="1"/>
</dbReference>
<reference evidence="8 9" key="1">
    <citation type="submission" date="2016-07" db="EMBL/GenBank/DDBJ databases">
        <title>Draft genome of Scalindua rubra, obtained from a brine-seawater interface in the Red Sea, sheds light on salt adaptation in anammox bacteria.</title>
        <authorList>
            <person name="Speth D.R."/>
            <person name="Lagkouvardos I."/>
            <person name="Wang Y."/>
            <person name="Qian P.-Y."/>
            <person name="Dutilh B.E."/>
            <person name="Jetten M.S."/>
        </authorList>
    </citation>
    <scope>NUCLEOTIDE SEQUENCE [LARGE SCALE GENOMIC DNA]</scope>
    <source>
        <strain evidence="8">BSI-1</strain>
    </source>
</reference>
<dbReference type="HAMAP" id="MF_00265">
    <property type="entry name" value="VapC_Nob1"/>
    <property type="match status" value="1"/>
</dbReference>
<keyword evidence="5 6" id="KW-0460">Magnesium</keyword>
<evidence type="ECO:0000259" key="7">
    <source>
        <dbReference type="Pfam" id="PF01850"/>
    </source>
</evidence>
<feature type="domain" description="PIN" evidence="7">
    <location>
        <begin position="7"/>
        <end position="122"/>
    </location>
</feature>
<evidence type="ECO:0000256" key="6">
    <source>
        <dbReference type="HAMAP-Rule" id="MF_00265"/>
    </source>
</evidence>
<dbReference type="SUPFAM" id="SSF88723">
    <property type="entry name" value="PIN domain-like"/>
    <property type="match status" value="1"/>
</dbReference>
<dbReference type="Gene3D" id="3.40.50.1010">
    <property type="entry name" value="5'-nuclease"/>
    <property type="match status" value="1"/>
</dbReference>
<organism evidence="8 9">
    <name type="scientific">Candidatus Scalindua rubra</name>
    <dbReference type="NCBI Taxonomy" id="1872076"/>
    <lineage>
        <taxon>Bacteria</taxon>
        <taxon>Pseudomonadati</taxon>
        <taxon>Planctomycetota</taxon>
        <taxon>Candidatus Brocadiia</taxon>
        <taxon>Candidatus Brocadiales</taxon>
        <taxon>Candidatus Scalinduaceae</taxon>
        <taxon>Candidatus Scalindua</taxon>
    </lineage>
</organism>
<evidence type="ECO:0000256" key="1">
    <source>
        <dbReference type="ARBA" id="ARBA00022649"/>
    </source>
</evidence>
<dbReference type="InterPro" id="IPR029060">
    <property type="entry name" value="PIN-like_dom_sf"/>
</dbReference>
<dbReference type="PANTHER" id="PTHR42740">
    <property type="entry name" value="RIBONUCLEASE VAPC3"/>
    <property type="match status" value="1"/>
</dbReference>
<evidence type="ECO:0000313" key="9">
    <source>
        <dbReference type="Proteomes" id="UP000094056"/>
    </source>
</evidence>
<gene>
    <name evidence="6" type="primary">vapC</name>
    <name evidence="8" type="ORF">SCARUB_02552</name>
</gene>
<name>A0A1E3XBH3_9BACT</name>
<keyword evidence="3 6" id="KW-0479">Metal-binding</keyword>
<comment type="similarity">
    <text evidence="6">Belongs to the PINc/VapC protein family.</text>
</comment>
<feature type="binding site" evidence="6">
    <location>
        <position position="98"/>
    </location>
    <ligand>
        <name>Mg(2+)</name>
        <dbReference type="ChEBI" id="CHEBI:18420"/>
    </ligand>
</feature>
<keyword evidence="1 6" id="KW-1277">Toxin-antitoxin system</keyword>
<dbReference type="Proteomes" id="UP000094056">
    <property type="component" value="Unassembled WGS sequence"/>
</dbReference>
<evidence type="ECO:0000313" key="8">
    <source>
        <dbReference type="EMBL" id="ODS32304.1"/>
    </source>
</evidence>
<sequence>MKDSDKVLVDTSSWIEFFNKKQPYYKVILELIDNDKVCCIGVILAELLQGAKSRKEFGVLKEFLYVFEFLPENIELWKRAGELSYLLRQKGKTIGLSDCYISATANSYNVKLLSLDRHFKTIVKETSLKLYTIT</sequence>
<dbReference type="GO" id="GO:0090729">
    <property type="term" value="F:toxin activity"/>
    <property type="evidence" value="ECO:0007669"/>
    <property type="project" value="UniProtKB-KW"/>
</dbReference>
<protein>
    <recommendedName>
        <fullName evidence="6">Ribonuclease VapC</fullName>
        <shortName evidence="6">RNase VapC</shortName>
        <ecNumber evidence="6">3.1.-.-</ecNumber>
    </recommendedName>
    <alternativeName>
        <fullName evidence="6">Toxin VapC</fullName>
    </alternativeName>
</protein>